<sequence length="474" mass="53012">MDNEKDQIQDIGEIVEYAQDYSKVDPNATSLARENRLVRKIDFRVLPPLAIMFAISIIDRINIGSAKVLGMTKDLELTGNRYNVCLLLFFPAYILAELPSNHLLVKFRPAVWLAFIMFSWGAVLTGMAFTHNWRALAFLRFVLGLFEGGLLPGVVYIISSWYCRYEVHRRIGWTYSAGILSSAFAGVLSYALGLMGGIRNMAGWRWIYAIEGGTTMVIAIICYFCLAPFPEESCFLKAADKDLYMARLERDRGNSATELITWKVLKETLTDWTTWITWLLFTFTNSSTYALAFFVPTILTDMGYTGLKASLFSAWPYLPTIGILWIGSYISDKTKMRIPIIIFQSILMIIGFILMRSQFTNEVRYLGVFLATIGCQCNVPAQISLAQTNAIGSGQRSIMAVVTMWGGASGGIIGSLIFRTQDAPHYTPGLYTSIAMASCIILGMLGLGSYYHLCNKRAEKGAVIYGIEGYRYSL</sequence>
<feature type="transmembrane region" description="Helical" evidence="6">
    <location>
        <begin position="398"/>
        <end position="418"/>
    </location>
</feature>
<dbReference type="InterPro" id="IPR036259">
    <property type="entry name" value="MFS_trans_sf"/>
</dbReference>
<keyword evidence="8" id="KW-1185">Reference proteome</keyword>
<dbReference type="RefSeq" id="XP_018065949.1">
    <property type="nucleotide sequence ID" value="XM_018217808.1"/>
</dbReference>
<protein>
    <submittedName>
        <fullName evidence="7">MFS general substrate transporter</fullName>
    </submittedName>
</protein>
<proteinExistence type="predicted"/>
<dbReference type="AlphaFoldDB" id="A0A194WVA2"/>
<keyword evidence="2" id="KW-0813">Transport</keyword>
<evidence type="ECO:0000256" key="6">
    <source>
        <dbReference type="SAM" id="Phobius"/>
    </source>
</evidence>
<feature type="transmembrane region" description="Helical" evidence="6">
    <location>
        <begin position="110"/>
        <end position="129"/>
    </location>
</feature>
<feature type="transmembrane region" description="Helical" evidence="6">
    <location>
        <begin position="336"/>
        <end position="355"/>
    </location>
</feature>
<dbReference type="GO" id="GO:0016020">
    <property type="term" value="C:membrane"/>
    <property type="evidence" value="ECO:0007669"/>
    <property type="project" value="UniProtKB-SubCell"/>
</dbReference>
<dbReference type="OrthoDB" id="3639251at2759"/>
<feature type="transmembrane region" description="Helical" evidence="6">
    <location>
        <begin position="430"/>
        <end position="451"/>
    </location>
</feature>
<dbReference type="KEGG" id="psco:LY89DRAFT_710106"/>
<evidence type="ECO:0000256" key="2">
    <source>
        <dbReference type="ARBA" id="ARBA00022448"/>
    </source>
</evidence>
<dbReference type="PANTHER" id="PTHR43791:SF3">
    <property type="entry name" value="MAJOR FACILITATOR SUPERFAMILY (MFS) PROFILE DOMAIN-CONTAINING PROTEIN"/>
    <property type="match status" value="1"/>
</dbReference>
<dbReference type="SUPFAM" id="SSF103473">
    <property type="entry name" value="MFS general substrate transporter"/>
    <property type="match status" value="1"/>
</dbReference>
<feature type="transmembrane region" description="Helical" evidence="6">
    <location>
        <begin position="311"/>
        <end position="330"/>
    </location>
</feature>
<gene>
    <name evidence="7" type="ORF">LY89DRAFT_710106</name>
</gene>
<dbReference type="Proteomes" id="UP000070700">
    <property type="component" value="Unassembled WGS sequence"/>
</dbReference>
<feature type="transmembrane region" description="Helical" evidence="6">
    <location>
        <begin position="174"/>
        <end position="194"/>
    </location>
</feature>
<dbReference type="InterPro" id="IPR011701">
    <property type="entry name" value="MFS"/>
</dbReference>
<evidence type="ECO:0000256" key="1">
    <source>
        <dbReference type="ARBA" id="ARBA00004141"/>
    </source>
</evidence>
<reference evidence="7 8" key="1">
    <citation type="submission" date="2015-10" db="EMBL/GenBank/DDBJ databases">
        <title>Full genome of DAOMC 229536 Phialocephala scopiformis, a fungal endophyte of spruce producing the potent anti-insectan compound rugulosin.</title>
        <authorList>
            <consortium name="DOE Joint Genome Institute"/>
            <person name="Walker A.K."/>
            <person name="Frasz S.L."/>
            <person name="Seifert K.A."/>
            <person name="Miller J.D."/>
            <person name="Mondo S.J."/>
            <person name="Labutti K."/>
            <person name="Lipzen A."/>
            <person name="Dockter R."/>
            <person name="Kennedy M."/>
            <person name="Grigoriev I.V."/>
            <person name="Spatafora J.W."/>
        </authorList>
    </citation>
    <scope>NUCLEOTIDE SEQUENCE [LARGE SCALE GENOMIC DNA]</scope>
    <source>
        <strain evidence="7 8">CBS 120377</strain>
    </source>
</reference>
<evidence type="ECO:0000313" key="8">
    <source>
        <dbReference type="Proteomes" id="UP000070700"/>
    </source>
</evidence>
<evidence type="ECO:0000256" key="5">
    <source>
        <dbReference type="ARBA" id="ARBA00023136"/>
    </source>
</evidence>
<evidence type="ECO:0000256" key="3">
    <source>
        <dbReference type="ARBA" id="ARBA00022692"/>
    </source>
</evidence>
<dbReference type="EMBL" id="KQ947426">
    <property type="protein sequence ID" value="KUJ11594.1"/>
    <property type="molecule type" value="Genomic_DNA"/>
</dbReference>
<feature type="transmembrane region" description="Helical" evidence="6">
    <location>
        <begin position="275"/>
        <end position="299"/>
    </location>
</feature>
<organism evidence="7 8">
    <name type="scientific">Mollisia scopiformis</name>
    <name type="common">Conifer needle endophyte fungus</name>
    <name type="synonym">Phialocephala scopiformis</name>
    <dbReference type="NCBI Taxonomy" id="149040"/>
    <lineage>
        <taxon>Eukaryota</taxon>
        <taxon>Fungi</taxon>
        <taxon>Dikarya</taxon>
        <taxon>Ascomycota</taxon>
        <taxon>Pezizomycotina</taxon>
        <taxon>Leotiomycetes</taxon>
        <taxon>Helotiales</taxon>
        <taxon>Mollisiaceae</taxon>
        <taxon>Mollisia</taxon>
    </lineage>
</organism>
<dbReference type="FunFam" id="1.20.1250.20:FF:000057">
    <property type="entry name" value="MFS general substrate transporter"/>
    <property type="match status" value="1"/>
</dbReference>
<feature type="transmembrane region" description="Helical" evidence="6">
    <location>
        <begin position="141"/>
        <end position="162"/>
    </location>
</feature>
<dbReference type="Pfam" id="PF07690">
    <property type="entry name" value="MFS_1"/>
    <property type="match status" value="1"/>
</dbReference>
<keyword evidence="5 6" id="KW-0472">Membrane</keyword>
<dbReference type="GeneID" id="28827534"/>
<keyword evidence="3 6" id="KW-0812">Transmembrane</keyword>
<evidence type="ECO:0000313" key="7">
    <source>
        <dbReference type="EMBL" id="KUJ11594.1"/>
    </source>
</evidence>
<keyword evidence="4 6" id="KW-1133">Transmembrane helix</keyword>
<dbReference type="InParanoid" id="A0A194WVA2"/>
<evidence type="ECO:0000256" key="4">
    <source>
        <dbReference type="ARBA" id="ARBA00022989"/>
    </source>
</evidence>
<comment type="subcellular location">
    <subcellularLocation>
        <location evidence="1">Membrane</location>
        <topology evidence="1">Multi-pass membrane protein</topology>
    </subcellularLocation>
</comment>
<name>A0A194WVA2_MOLSC</name>
<dbReference type="GO" id="GO:0022857">
    <property type="term" value="F:transmembrane transporter activity"/>
    <property type="evidence" value="ECO:0007669"/>
    <property type="project" value="InterPro"/>
</dbReference>
<accession>A0A194WVA2</accession>
<feature type="transmembrane region" description="Helical" evidence="6">
    <location>
        <begin position="84"/>
        <end position="104"/>
    </location>
</feature>
<dbReference type="Gene3D" id="1.20.1250.20">
    <property type="entry name" value="MFS general substrate transporter like domains"/>
    <property type="match status" value="2"/>
</dbReference>
<feature type="transmembrane region" description="Helical" evidence="6">
    <location>
        <begin position="206"/>
        <end position="229"/>
    </location>
</feature>
<dbReference type="PANTHER" id="PTHR43791">
    <property type="entry name" value="PERMEASE-RELATED"/>
    <property type="match status" value="1"/>
</dbReference>